<dbReference type="Pfam" id="PF17189">
    <property type="entry name" value="Glyco_hydro_30C"/>
    <property type="match status" value="1"/>
</dbReference>
<dbReference type="Proteomes" id="UP000321362">
    <property type="component" value="Chromosome"/>
</dbReference>
<dbReference type="AlphaFoldDB" id="A0A5B8VU54"/>
<feature type="signal peptide" evidence="1">
    <location>
        <begin position="1"/>
        <end position="24"/>
    </location>
</feature>
<dbReference type="Pfam" id="PF14587">
    <property type="entry name" value="Glyco_hydr_30_2"/>
    <property type="match status" value="1"/>
</dbReference>
<sequence>MKLSKCHFKQLCLPLLLVTISQFAAIAQKTDTVITLNVNLNNTAQVIENIGASGCWFSEGIGKYWPAEKREAIARLLFSKQKDKQGNPMGIGLSAWRFNIGAGTTEQGDSSGIKDFRKRTECFLSPNGSYDWNKQAGYQFFLKKARDYGVETLIAFSNSPPVQFTRNGLGYKTEKDYTSNLKADAYNSYADFLAKVIRHFDQQGLHFSYISPVNEPQWDWSHPYKQADQEGSAWKNDEIYHVVKDLNSALNKEKLDTKILISEAGMLNYLYSGKGNSSSQIQHFFGPGSSLSVKALNHVPPVIAGHSYFTESNDSTLITTRTRLADTAKKYNVSYWESEYSMLADGFKEGAKGDRSAIDCALFLAKVIHADLTAGNATAWQFWNSYEPGSAEFNTRYYLIALKPQPDYKDGEFTVTKNLWALGHYSLFIRPGMIRVLTGVEHSADNKILISAWKDKNNKLVIVAINRGATDTSVKLGLANNKKAYKTLDTYLTTGDKDKNMQFSRGGYKSHVVLPARSISTLVIN</sequence>
<dbReference type="GO" id="GO:0004553">
    <property type="term" value="F:hydrolase activity, hydrolyzing O-glycosyl compounds"/>
    <property type="evidence" value="ECO:0007669"/>
    <property type="project" value="InterPro"/>
</dbReference>
<dbReference type="Gene3D" id="2.60.40.1180">
    <property type="entry name" value="Golgi alpha-mannosidase II"/>
    <property type="match status" value="1"/>
</dbReference>
<keyword evidence="5" id="KW-1185">Reference proteome</keyword>
<dbReference type="OrthoDB" id="9806701at2"/>
<evidence type="ECO:0000259" key="2">
    <source>
        <dbReference type="Pfam" id="PF14587"/>
    </source>
</evidence>
<reference evidence="4 5" key="1">
    <citation type="journal article" date="2013" name="J. Microbiol.">
        <title>Mucilaginibacter ginsenosidivorax sp. nov., with ginsenoside converting activity isolated from sediment.</title>
        <authorList>
            <person name="Kim J.K."/>
            <person name="Choi T.E."/>
            <person name="Liu Q.M."/>
            <person name="Park H.Y."/>
            <person name="Yi T.H."/>
            <person name="Yoon M.H."/>
            <person name="Kim S.C."/>
            <person name="Im W.T."/>
        </authorList>
    </citation>
    <scope>NUCLEOTIDE SEQUENCE [LARGE SCALE GENOMIC DNA]</scope>
    <source>
        <strain evidence="4 5">KHI28</strain>
    </source>
</reference>
<dbReference type="RefSeq" id="WP_147051611.1">
    <property type="nucleotide sequence ID" value="NZ_CP042437.1"/>
</dbReference>
<dbReference type="InterPro" id="IPR039743">
    <property type="entry name" value="6GAL/EXGAL"/>
</dbReference>
<dbReference type="InterPro" id="IPR013780">
    <property type="entry name" value="Glyco_hydro_b"/>
</dbReference>
<dbReference type="SUPFAM" id="SSF51445">
    <property type="entry name" value="(Trans)glycosidases"/>
    <property type="match status" value="1"/>
</dbReference>
<proteinExistence type="predicted"/>
<keyword evidence="4" id="KW-0326">Glycosidase</keyword>
<evidence type="ECO:0000259" key="3">
    <source>
        <dbReference type="Pfam" id="PF17189"/>
    </source>
</evidence>
<dbReference type="InterPro" id="IPR017853">
    <property type="entry name" value="GH"/>
</dbReference>
<dbReference type="PANTHER" id="PTHR42767">
    <property type="entry name" value="ENDO-BETA-1,6-GALACTANASE"/>
    <property type="match status" value="1"/>
</dbReference>
<keyword evidence="4" id="KW-0378">Hydrolase</keyword>
<evidence type="ECO:0000313" key="4">
    <source>
        <dbReference type="EMBL" id="QEC74452.1"/>
    </source>
</evidence>
<feature type="chain" id="PRO_5023060421" evidence="1">
    <location>
        <begin position="25"/>
        <end position="525"/>
    </location>
</feature>
<dbReference type="KEGG" id="mgk:FSB76_00250"/>
<keyword evidence="1" id="KW-0732">Signal</keyword>
<dbReference type="SUPFAM" id="SSF51011">
    <property type="entry name" value="Glycosyl hydrolase domain"/>
    <property type="match status" value="1"/>
</dbReference>
<accession>A0A5B8VU54</accession>
<dbReference type="PANTHER" id="PTHR42767:SF1">
    <property type="entry name" value="ENDO-BETA-1,6-GALACTANASE-LIKE DOMAIN-CONTAINING PROTEIN"/>
    <property type="match status" value="1"/>
</dbReference>
<protein>
    <submittedName>
        <fullName evidence="4">Beta-glycosidase</fullName>
    </submittedName>
</protein>
<dbReference type="InterPro" id="IPR033452">
    <property type="entry name" value="GH30_C"/>
</dbReference>
<dbReference type="EMBL" id="CP042437">
    <property type="protein sequence ID" value="QEC74452.1"/>
    <property type="molecule type" value="Genomic_DNA"/>
</dbReference>
<dbReference type="Gene3D" id="3.20.20.80">
    <property type="entry name" value="Glycosidases"/>
    <property type="match status" value="1"/>
</dbReference>
<evidence type="ECO:0000256" key="1">
    <source>
        <dbReference type="SAM" id="SignalP"/>
    </source>
</evidence>
<feature type="domain" description="Glycosyl hydrolase family 30 beta sandwich" evidence="3">
    <location>
        <begin position="441"/>
        <end position="522"/>
    </location>
</feature>
<dbReference type="InterPro" id="IPR039514">
    <property type="entry name" value="6GAL-like"/>
</dbReference>
<organism evidence="4 5">
    <name type="scientific">Mucilaginibacter ginsenosidivorax</name>
    <dbReference type="NCBI Taxonomy" id="862126"/>
    <lineage>
        <taxon>Bacteria</taxon>
        <taxon>Pseudomonadati</taxon>
        <taxon>Bacteroidota</taxon>
        <taxon>Sphingobacteriia</taxon>
        <taxon>Sphingobacteriales</taxon>
        <taxon>Sphingobacteriaceae</taxon>
        <taxon>Mucilaginibacter</taxon>
    </lineage>
</organism>
<name>A0A5B8VU54_9SPHI</name>
<gene>
    <name evidence="4" type="ORF">FSB76_00250</name>
</gene>
<feature type="domain" description="Endo-beta-1,6-galactanase-like" evidence="2">
    <location>
        <begin position="35"/>
        <end position="388"/>
    </location>
</feature>
<evidence type="ECO:0000313" key="5">
    <source>
        <dbReference type="Proteomes" id="UP000321362"/>
    </source>
</evidence>